<dbReference type="GO" id="GO:0000156">
    <property type="term" value="F:phosphorelay response regulator activity"/>
    <property type="evidence" value="ECO:0007669"/>
    <property type="project" value="InterPro"/>
</dbReference>
<proteinExistence type="predicted"/>
<dbReference type="GO" id="GO:0003677">
    <property type="term" value="F:DNA binding"/>
    <property type="evidence" value="ECO:0007669"/>
    <property type="project" value="UniProtKB-KW"/>
</dbReference>
<dbReference type="Proteomes" id="UP000190888">
    <property type="component" value="Unassembled WGS sequence"/>
</dbReference>
<dbReference type="OrthoDB" id="9787344at2"/>
<evidence type="ECO:0000259" key="1">
    <source>
        <dbReference type="PROSITE" id="PS50930"/>
    </source>
</evidence>
<feature type="domain" description="HTH LytTR-type" evidence="1">
    <location>
        <begin position="28"/>
        <end position="135"/>
    </location>
</feature>
<dbReference type="Gene3D" id="2.40.50.1020">
    <property type="entry name" value="LytTr DNA-binding domain"/>
    <property type="match status" value="1"/>
</dbReference>
<organism evidence="2 3">
    <name type="scientific">Sediminibacterium ginsengisoli</name>
    <dbReference type="NCBI Taxonomy" id="413434"/>
    <lineage>
        <taxon>Bacteria</taxon>
        <taxon>Pseudomonadati</taxon>
        <taxon>Bacteroidota</taxon>
        <taxon>Chitinophagia</taxon>
        <taxon>Chitinophagales</taxon>
        <taxon>Chitinophagaceae</taxon>
        <taxon>Sediminibacterium</taxon>
    </lineage>
</organism>
<dbReference type="Pfam" id="PF04397">
    <property type="entry name" value="LytTR"/>
    <property type="match status" value="1"/>
</dbReference>
<sequence length="135" mass="16071">MINTTSREDLMKLINHFRQEVMSWRSRFLVHKGSRFISIAVEDIAMIYTRDRGHYIKTFSGDDYQIDTNLDRLEEELNPSDFYRVNRQFILNYRSIDQVLAWFDGKLKVTVKPAGYEDIIISRLKATDFKVWLGK</sequence>
<gene>
    <name evidence="2" type="ORF">SAMN04488132_106179</name>
</gene>
<dbReference type="PANTHER" id="PTHR37299:SF1">
    <property type="entry name" value="STAGE 0 SPORULATION PROTEIN A HOMOLOG"/>
    <property type="match status" value="1"/>
</dbReference>
<dbReference type="SMART" id="SM00850">
    <property type="entry name" value="LytTR"/>
    <property type="match status" value="1"/>
</dbReference>
<keyword evidence="3" id="KW-1185">Reference proteome</keyword>
<accession>A0A1T4PR46</accession>
<dbReference type="STRING" id="413434.SAMN04488132_106179"/>
<protein>
    <submittedName>
        <fullName evidence="2">LytTr DNA-binding domain-containing protein</fullName>
    </submittedName>
</protein>
<keyword evidence="2" id="KW-0238">DNA-binding</keyword>
<dbReference type="AlphaFoldDB" id="A0A1T4PR46"/>
<dbReference type="PANTHER" id="PTHR37299">
    <property type="entry name" value="TRANSCRIPTIONAL REGULATOR-RELATED"/>
    <property type="match status" value="1"/>
</dbReference>
<dbReference type="RefSeq" id="WP_078831751.1">
    <property type="nucleotide sequence ID" value="NZ_FUWH01000006.1"/>
</dbReference>
<evidence type="ECO:0000313" key="2">
    <source>
        <dbReference type="EMBL" id="SJZ94050.1"/>
    </source>
</evidence>
<dbReference type="InterPro" id="IPR007492">
    <property type="entry name" value="LytTR_DNA-bd_dom"/>
</dbReference>
<dbReference type="EMBL" id="FUWH01000006">
    <property type="protein sequence ID" value="SJZ94050.1"/>
    <property type="molecule type" value="Genomic_DNA"/>
</dbReference>
<reference evidence="2 3" key="1">
    <citation type="submission" date="2017-02" db="EMBL/GenBank/DDBJ databases">
        <authorList>
            <person name="Peterson S.W."/>
        </authorList>
    </citation>
    <scope>NUCLEOTIDE SEQUENCE [LARGE SCALE GENOMIC DNA]</scope>
    <source>
        <strain evidence="2 3">DSM 22335</strain>
    </source>
</reference>
<dbReference type="PROSITE" id="PS50930">
    <property type="entry name" value="HTH_LYTTR"/>
    <property type="match status" value="1"/>
</dbReference>
<dbReference type="InterPro" id="IPR046947">
    <property type="entry name" value="LytR-like"/>
</dbReference>
<evidence type="ECO:0000313" key="3">
    <source>
        <dbReference type="Proteomes" id="UP000190888"/>
    </source>
</evidence>
<name>A0A1T4PR46_9BACT</name>